<dbReference type="PANTHER" id="PTHR10091:SF0">
    <property type="entry name" value="GALACTOSE MUTAROTASE"/>
    <property type="match status" value="1"/>
</dbReference>
<keyword evidence="10 11" id="KW-0119">Carbohydrate metabolism</keyword>
<dbReference type="InterPro" id="IPR011013">
    <property type="entry name" value="Gal_mutarotase_sf_dom"/>
</dbReference>
<evidence type="ECO:0000256" key="14">
    <source>
        <dbReference type="PIRSR" id="PIRSR005096-3"/>
    </source>
</evidence>
<accession>A0A5B2VYZ6</accession>
<evidence type="ECO:0000256" key="8">
    <source>
        <dbReference type="ARBA" id="ARBA00022837"/>
    </source>
</evidence>
<proteinExistence type="inferred from homology"/>
<dbReference type="InterPro" id="IPR018052">
    <property type="entry name" value="Ald1_epimerase_CS"/>
</dbReference>
<dbReference type="GO" id="GO:0030246">
    <property type="term" value="F:carbohydrate binding"/>
    <property type="evidence" value="ECO:0007669"/>
    <property type="project" value="InterPro"/>
</dbReference>
<dbReference type="PIRSF" id="PIRSF005096">
    <property type="entry name" value="GALM"/>
    <property type="match status" value="1"/>
</dbReference>
<reference evidence="15 16" key="1">
    <citation type="submission" date="2019-09" db="EMBL/GenBank/DDBJ databases">
        <title>Chitinophaga ginsengihumi sp. nov., isolated from soil of ginseng rhizosphere.</title>
        <authorList>
            <person name="Lee J."/>
        </authorList>
    </citation>
    <scope>NUCLEOTIDE SEQUENCE [LARGE SCALE GENOMIC DNA]</scope>
    <source>
        <strain evidence="15 16">BN140078</strain>
    </source>
</reference>
<evidence type="ECO:0000256" key="7">
    <source>
        <dbReference type="ARBA" id="ARBA00014165"/>
    </source>
</evidence>
<keyword evidence="8" id="KW-0106">Calcium</keyword>
<dbReference type="UniPathway" id="UPA00242"/>
<dbReference type="CDD" id="cd09019">
    <property type="entry name" value="galactose_mutarotase_like"/>
    <property type="match status" value="1"/>
</dbReference>
<evidence type="ECO:0000256" key="4">
    <source>
        <dbReference type="ARBA" id="ARBA00006206"/>
    </source>
</evidence>
<evidence type="ECO:0000256" key="12">
    <source>
        <dbReference type="PIRSR" id="PIRSR005096-1"/>
    </source>
</evidence>
<evidence type="ECO:0000256" key="11">
    <source>
        <dbReference type="PIRNR" id="PIRNR005096"/>
    </source>
</evidence>
<evidence type="ECO:0000256" key="5">
    <source>
        <dbReference type="ARBA" id="ARBA00011245"/>
    </source>
</evidence>
<dbReference type="Gene3D" id="2.70.98.10">
    <property type="match status" value="1"/>
</dbReference>
<evidence type="ECO:0000256" key="1">
    <source>
        <dbReference type="ARBA" id="ARBA00001614"/>
    </source>
</evidence>
<protein>
    <recommendedName>
        <fullName evidence="7 11">Aldose 1-epimerase</fullName>
        <ecNumber evidence="6 11">5.1.3.3</ecNumber>
    </recommendedName>
</protein>
<evidence type="ECO:0000256" key="10">
    <source>
        <dbReference type="ARBA" id="ARBA00023277"/>
    </source>
</evidence>
<reference evidence="15 16" key="2">
    <citation type="submission" date="2019-09" db="EMBL/GenBank/DDBJ databases">
        <authorList>
            <person name="Jin C."/>
        </authorList>
    </citation>
    <scope>NUCLEOTIDE SEQUENCE [LARGE SCALE GENOMIC DNA]</scope>
    <source>
        <strain evidence="15 16">BN140078</strain>
    </source>
</reference>
<evidence type="ECO:0000256" key="9">
    <source>
        <dbReference type="ARBA" id="ARBA00023235"/>
    </source>
</evidence>
<dbReference type="InterPro" id="IPR047215">
    <property type="entry name" value="Galactose_mutarotase-like"/>
</dbReference>
<dbReference type="Pfam" id="PF01263">
    <property type="entry name" value="Aldose_epim"/>
    <property type="match status" value="1"/>
</dbReference>
<dbReference type="EC" id="5.1.3.3" evidence="6 11"/>
<comment type="pathway">
    <text evidence="3 11">Carbohydrate metabolism; hexose metabolism.</text>
</comment>
<dbReference type="GO" id="GO:0004034">
    <property type="term" value="F:aldose 1-epimerase activity"/>
    <property type="evidence" value="ECO:0007669"/>
    <property type="project" value="UniProtKB-EC"/>
</dbReference>
<comment type="similarity">
    <text evidence="4 11">Belongs to the aldose epimerase family.</text>
</comment>
<dbReference type="GO" id="GO:0005737">
    <property type="term" value="C:cytoplasm"/>
    <property type="evidence" value="ECO:0007669"/>
    <property type="project" value="TreeGrafter"/>
</dbReference>
<comment type="caution">
    <text evidence="15">The sequence shown here is derived from an EMBL/GenBank/DDBJ whole genome shotgun (WGS) entry which is preliminary data.</text>
</comment>
<evidence type="ECO:0000256" key="13">
    <source>
        <dbReference type="PIRSR" id="PIRSR005096-2"/>
    </source>
</evidence>
<dbReference type="RefSeq" id="WP_149838105.1">
    <property type="nucleotide sequence ID" value="NZ_VUOC01000002.1"/>
</dbReference>
<comment type="subunit">
    <text evidence="5">Monomer.</text>
</comment>
<gene>
    <name evidence="15" type="ORF">F0L74_11990</name>
</gene>
<evidence type="ECO:0000313" key="15">
    <source>
        <dbReference type="EMBL" id="KAA2243229.1"/>
    </source>
</evidence>
<dbReference type="PANTHER" id="PTHR10091">
    <property type="entry name" value="ALDOSE-1-EPIMERASE"/>
    <property type="match status" value="1"/>
</dbReference>
<dbReference type="NCBIfam" id="NF008277">
    <property type="entry name" value="PRK11055.1"/>
    <property type="match status" value="1"/>
</dbReference>
<dbReference type="EMBL" id="VUOC01000002">
    <property type="protein sequence ID" value="KAA2243229.1"/>
    <property type="molecule type" value="Genomic_DNA"/>
</dbReference>
<feature type="binding site" evidence="13">
    <location>
        <position position="254"/>
    </location>
    <ligand>
        <name>beta-D-galactose</name>
        <dbReference type="ChEBI" id="CHEBI:27667"/>
    </ligand>
</feature>
<evidence type="ECO:0000256" key="2">
    <source>
        <dbReference type="ARBA" id="ARBA00001913"/>
    </source>
</evidence>
<comment type="cofactor">
    <cofactor evidence="2">
        <name>Ca(2+)</name>
        <dbReference type="ChEBI" id="CHEBI:29108"/>
    </cofactor>
</comment>
<dbReference type="InterPro" id="IPR014718">
    <property type="entry name" value="GH-type_carb-bd"/>
</dbReference>
<feature type="binding site" evidence="14">
    <location>
        <begin position="85"/>
        <end position="86"/>
    </location>
    <ligand>
        <name>beta-D-galactose</name>
        <dbReference type="ChEBI" id="CHEBI:27667"/>
    </ligand>
</feature>
<feature type="active site" description="Proton donor" evidence="12">
    <location>
        <position position="186"/>
    </location>
</feature>
<dbReference type="GO" id="GO:0033499">
    <property type="term" value="P:galactose catabolic process via UDP-galactose, Leloir pathway"/>
    <property type="evidence" value="ECO:0007669"/>
    <property type="project" value="TreeGrafter"/>
</dbReference>
<comment type="catalytic activity">
    <reaction evidence="1 11">
        <text>alpha-D-glucose = beta-D-glucose</text>
        <dbReference type="Rhea" id="RHEA:10264"/>
        <dbReference type="ChEBI" id="CHEBI:15903"/>
        <dbReference type="ChEBI" id="CHEBI:17925"/>
        <dbReference type="EC" id="5.1.3.3"/>
    </reaction>
</comment>
<evidence type="ECO:0000256" key="3">
    <source>
        <dbReference type="ARBA" id="ARBA00005028"/>
    </source>
</evidence>
<dbReference type="SUPFAM" id="SSF74650">
    <property type="entry name" value="Galactose mutarotase-like"/>
    <property type="match status" value="1"/>
</dbReference>
<dbReference type="Proteomes" id="UP000324611">
    <property type="component" value="Unassembled WGS sequence"/>
</dbReference>
<dbReference type="InterPro" id="IPR008183">
    <property type="entry name" value="Aldose_1/G6P_1-epimerase"/>
</dbReference>
<dbReference type="GO" id="GO:0006006">
    <property type="term" value="P:glucose metabolic process"/>
    <property type="evidence" value="ECO:0007669"/>
    <property type="project" value="TreeGrafter"/>
</dbReference>
<evidence type="ECO:0000256" key="6">
    <source>
        <dbReference type="ARBA" id="ARBA00013185"/>
    </source>
</evidence>
<feature type="active site" description="Proton acceptor" evidence="12">
    <location>
        <position position="318"/>
    </location>
</feature>
<sequence>MNTQQQTLSLTARPHGALHGAALYLVTLKNETVTVHITNLGCAVMAVYTPDRDGNIKNIAAGFEQPLDYANNPWYFGCVVGRYANRIAGGRFVLDGQTRQLSVNNGENHLHGGWVGFNRKVWSLKEQIREEEHTGVIFEYMSKDGEEGYPGNLTATVKYLLNQHNQLIMEYTAVTDQRTPVNFTNHSYFNLTGFEEPLIHDHLLQVHAGSYTEKNAQNVPTGQIVSVAGSGADFTEPDRIGDRLGTFPRDMGFDLNYVLNSGTEDQPAAILEDPGTGRWLKVFTDLPGMQVYTANFWDGSITGQQGKPYVQHGAIALETQAFPDSPNHPDFPNTILNPGAVYQTTTVYEFGVR</sequence>
<keyword evidence="16" id="KW-1185">Reference proteome</keyword>
<keyword evidence="9 11" id="KW-0413">Isomerase</keyword>
<dbReference type="PROSITE" id="PS00545">
    <property type="entry name" value="ALDOSE_1_EPIMERASE"/>
    <property type="match status" value="1"/>
</dbReference>
<dbReference type="AlphaFoldDB" id="A0A5B2VYZ6"/>
<name>A0A5B2VYZ6_9BACT</name>
<feature type="binding site" evidence="14">
    <location>
        <begin position="186"/>
        <end position="188"/>
    </location>
    <ligand>
        <name>beta-D-galactose</name>
        <dbReference type="ChEBI" id="CHEBI:27667"/>
    </ligand>
</feature>
<evidence type="ECO:0000313" key="16">
    <source>
        <dbReference type="Proteomes" id="UP000324611"/>
    </source>
</evidence>
<dbReference type="InterPro" id="IPR015443">
    <property type="entry name" value="Aldose_1-epimerase"/>
</dbReference>
<organism evidence="15 16">
    <name type="scientific">Chitinophaga agrisoli</name>
    <dbReference type="NCBI Taxonomy" id="2607653"/>
    <lineage>
        <taxon>Bacteria</taxon>
        <taxon>Pseudomonadati</taxon>
        <taxon>Bacteroidota</taxon>
        <taxon>Chitinophagia</taxon>
        <taxon>Chitinophagales</taxon>
        <taxon>Chitinophagaceae</taxon>
        <taxon>Chitinophaga</taxon>
    </lineage>
</organism>